<comment type="caution">
    <text evidence="20">The sequence shown here is derived from an EMBL/GenBank/DDBJ whole genome shotgun (WGS) entry which is preliminary data.</text>
</comment>
<keyword evidence="13" id="KW-0238">DNA-binding</keyword>
<dbReference type="Gene3D" id="3.10.20.370">
    <property type="match status" value="1"/>
</dbReference>
<sequence>MVESKQMQEVHRLEGRIENFQETMQQTLNDHNRRMEEADRRSDERFAQIMEELRRMRGGHDQNLQAQGGQLGQGNRGMVPGINLVPELQTMGIGVGGHQAPEIPRNINIAPGIPEIPIFGNLDGLQGRNPIPEGQMGGIPRGRGQEAMDMGAQGLFGARAVMPDAAHFGNVYHPVRIHLLGINQENPTETQQKPNTYQPNFIPRTLPALMPPTPKFLSNPSNTKPKPESTNSRPNNPYKPTKNMSQKEMEEKRLKGLCYWCEEKYVPGHKCRRSQLYQIVLEMEEEEVMEYDTEVSNNISITEICEEEQQETPRISLHALWGLDEYQTMKIEGIMNNQPLLILVDSGSTHNFLDGKYAKRVGCRLRVSEGCQVTVANGEKVKIQHQCNQSKWQMQKRAFQADFLVMPLGGCHMVLGIQWLSTLGPILWDFDRMTMLFWKGQASIMLQGSGNREVGVIQPKELRKTSHCGSSLMIVQVTKKNNQQGNQDIVECRATKMAEEDIPKTAFRTYSGHYEYLVMPFGLTNAPSTFQSLMTEVFRPFLRKFVLVFIDDILIYSQNWGQHIKHLTVIFEVLRKHTLFVKENKCSFGAKEVEYLGHIITEDGVAADPKKIEGMIEWPVPKTVKALRGFLGLTGYYRKFVKGYGSISKPLTELLKKEAFIWSQEAEAAFQRLKKAMTEAPVLAMPNFNVIFIIEIDACGIGIGAVLMQTNRPIAFISKALSQKHQSMSTYEKEMLAIVFAVRKWSSYLIGRHFQIRTDHQSLIFLSDQRLTTPAQQEFLAKMMGFDYEICYKKGSRNVVANALSRRDEPQLCVVYTTTVQSELLQKIKQSWEQDEKLQKIIKELSVSVDSHRHYKWEQGVLKRKGKLVVGNDPTLKQEIIECYHGSPIGGHSGVVPTCKRIAVSMYWKGLKPDVKEFVKACGICQKAKYERAASAGLLQPLPIPDRVWTDIAMDFVEGLPKSEGMNVILVVVDRLSKYAHFSPLAHPFSAIEVAQVFMNTIFRLHGPPQSIVSDRDKIFLSKFWEELMKKQGIKQRLSTAYHPQTDGQTEVLNRCLETYLRCMTGEQPKEWVRWLPLAEYWYNTNFHSAIQTTPYQVLYGQKPPMHIPYLVGSTAVETVDRSLNAREEAIKVLKFHMERAQNRMRMQINKHRTDKAFQVGDKVYLKLQPYRQQSLVTRYHLKLSYKYFGPYVITRKVGAVAYELNLPSTSKIHPVFHVSQLKAAIGEHPATTIPPSCNEKGIVTIEPEAILDRRMVRKGHKAVTQVLIKWSSSIMEDATWEDLKSLKQKFPAFHP</sequence>
<dbReference type="GO" id="GO:0003887">
    <property type="term" value="F:DNA-directed DNA polymerase activity"/>
    <property type="evidence" value="ECO:0007669"/>
    <property type="project" value="UniProtKB-KW"/>
</dbReference>
<proteinExistence type="predicted"/>
<dbReference type="PANTHER" id="PTHR37984:SF5">
    <property type="entry name" value="PROTEIN NYNRIN-LIKE"/>
    <property type="match status" value="1"/>
</dbReference>
<dbReference type="InterPro" id="IPR041577">
    <property type="entry name" value="RT_RNaseH_2"/>
</dbReference>
<dbReference type="GO" id="GO:0004190">
    <property type="term" value="F:aspartic-type endopeptidase activity"/>
    <property type="evidence" value="ECO:0007669"/>
    <property type="project" value="UniProtKB-KW"/>
</dbReference>
<dbReference type="InterPro" id="IPR043502">
    <property type="entry name" value="DNA/RNA_pol_sf"/>
</dbReference>
<dbReference type="FunFam" id="3.30.70.270:FF:000020">
    <property type="entry name" value="Transposon Tf2-6 polyprotein-like Protein"/>
    <property type="match status" value="1"/>
</dbReference>
<dbReference type="Proteomes" id="UP001163823">
    <property type="component" value="Chromosome 8"/>
</dbReference>
<keyword evidence="8" id="KW-0378">Hydrolase</keyword>
<dbReference type="Pfam" id="PF00665">
    <property type="entry name" value="rve"/>
    <property type="match status" value="1"/>
</dbReference>
<dbReference type="Gene3D" id="3.10.10.10">
    <property type="entry name" value="HIV Type 1 Reverse Transcriptase, subunit A, domain 1"/>
    <property type="match status" value="1"/>
</dbReference>
<name>A0AAD7LLA1_QUISA</name>
<dbReference type="GO" id="GO:0004519">
    <property type="term" value="F:endonuclease activity"/>
    <property type="evidence" value="ECO:0007669"/>
    <property type="project" value="UniProtKB-KW"/>
</dbReference>
<dbReference type="PANTHER" id="PTHR37984">
    <property type="entry name" value="PROTEIN CBG26694"/>
    <property type="match status" value="1"/>
</dbReference>
<dbReference type="Gene3D" id="3.30.70.270">
    <property type="match status" value="2"/>
</dbReference>
<dbReference type="InterPro" id="IPR000477">
    <property type="entry name" value="RT_dom"/>
</dbReference>
<dbReference type="SUPFAM" id="SSF56672">
    <property type="entry name" value="DNA/RNA polymerases"/>
    <property type="match status" value="1"/>
</dbReference>
<feature type="compositionally biased region" description="Polar residues" evidence="17">
    <location>
        <begin position="216"/>
        <end position="235"/>
    </location>
</feature>
<dbReference type="KEGG" id="qsa:O6P43_020719"/>
<keyword evidence="10" id="KW-0229">DNA integration</keyword>
<keyword evidence="14" id="KW-0233">DNA recombination</keyword>
<dbReference type="Gene3D" id="1.10.340.70">
    <property type="match status" value="1"/>
</dbReference>
<evidence type="ECO:0000256" key="8">
    <source>
        <dbReference type="ARBA" id="ARBA00022801"/>
    </source>
</evidence>
<dbReference type="Pfam" id="PF24626">
    <property type="entry name" value="SH3_Tf2-1"/>
    <property type="match status" value="1"/>
</dbReference>
<keyword evidence="21" id="KW-1185">Reference proteome</keyword>
<dbReference type="CDD" id="cd00303">
    <property type="entry name" value="retropepsin_like"/>
    <property type="match status" value="1"/>
</dbReference>
<dbReference type="PROSITE" id="PS50994">
    <property type="entry name" value="INTEGRASE"/>
    <property type="match status" value="1"/>
</dbReference>
<evidence type="ECO:0000256" key="4">
    <source>
        <dbReference type="ARBA" id="ARBA00022722"/>
    </source>
</evidence>
<dbReference type="GO" id="GO:0003964">
    <property type="term" value="F:RNA-directed DNA polymerase activity"/>
    <property type="evidence" value="ECO:0007669"/>
    <property type="project" value="UniProtKB-KW"/>
</dbReference>
<evidence type="ECO:0000256" key="12">
    <source>
        <dbReference type="ARBA" id="ARBA00022932"/>
    </source>
</evidence>
<keyword evidence="4" id="KW-0540">Nuclease</keyword>
<keyword evidence="16" id="KW-0175">Coiled coil</keyword>
<evidence type="ECO:0000256" key="15">
    <source>
        <dbReference type="ARBA" id="ARBA00023268"/>
    </source>
</evidence>
<evidence type="ECO:0000259" key="19">
    <source>
        <dbReference type="PROSITE" id="PS50994"/>
    </source>
</evidence>
<evidence type="ECO:0000256" key="9">
    <source>
        <dbReference type="ARBA" id="ARBA00022842"/>
    </source>
</evidence>
<dbReference type="GO" id="GO:0046872">
    <property type="term" value="F:metal ion binding"/>
    <property type="evidence" value="ECO:0007669"/>
    <property type="project" value="UniProtKB-KW"/>
</dbReference>
<dbReference type="InterPro" id="IPR016197">
    <property type="entry name" value="Chromo-like_dom_sf"/>
</dbReference>
<dbReference type="GO" id="GO:0006310">
    <property type="term" value="P:DNA recombination"/>
    <property type="evidence" value="ECO:0007669"/>
    <property type="project" value="UniProtKB-KW"/>
</dbReference>
<feature type="region of interest" description="Disordered" evidence="17">
    <location>
        <begin position="208"/>
        <end position="247"/>
    </location>
</feature>
<dbReference type="InterPro" id="IPR021109">
    <property type="entry name" value="Peptidase_aspartic_dom_sf"/>
</dbReference>
<dbReference type="InterPro" id="IPR000953">
    <property type="entry name" value="Chromo/chromo_shadow_dom"/>
</dbReference>
<dbReference type="SUPFAM" id="SSF50630">
    <property type="entry name" value="Acid proteases"/>
    <property type="match status" value="1"/>
</dbReference>
<evidence type="ECO:0000313" key="21">
    <source>
        <dbReference type="Proteomes" id="UP001163823"/>
    </source>
</evidence>
<evidence type="ECO:0000256" key="17">
    <source>
        <dbReference type="SAM" id="MobiDB-lite"/>
    </source>
</evidence>
<evidence type="ECO:0000256" key="16">
    <source>
        <dbReference type="SAM" id="Coils"/>
    </source>
</evidence>
<dbReference type="CDD" id="cd01647">
    <property type="entry name" value="RT_LTR"/>
    <property type="match status" value="1"/>
</dbReference>
<evidence type="ECO:0000256" key="13">
    <source>
        <dbReference type="ARBA" id="ARBA00023125"/>
    </source>
</evidence>
<keyword evidence="6" id="KW-0064">Aspartyl protease</keyword>
<evidence type="ECO:0000256" key="7">
    <source>
        <dbReference type="ARBA" id="ARBA00022759"/>
    </source>
</evidence>
<dbReference type="SUPFAM" id="SSF53098">
    <property type="entry name" value="Ribonuclease H-like"/>
    <property type="match status" value="1"/>
</dbReference>
<keyword evidence="9" id="KW-0460">Magnesium</keyword>
<dbReference type="GO" id="GO:0003677">
    <property type="term" value="F:DNA binding"/>
    <property type="evidence" value="ECO:0007669"/>
    <property type="project" value="UniProtKB-KW"/>
</dbReference>
<reference evidence="20" key="1">
    <citation type="journal article" date="2023" name="Science">
        <title>Elucidation of the pathway for biosynthesis of saponin adjuvants from the soapbark tree.</title>
        <authorList>
            <person name="Reed J."/>
            <person name="Orme A."/>
            <person name="El-Demerdash A."/>
            <person name="Owen C."/>
            <person name="Martin L.B.B."/>
            <person name="Misra R.C."/>
            <person name="Kikuchi S."/>
            <person name="Rejzek M."/>
            <person name="Martin A.C."/>
            <person name="Harkess A."/>
            <person name="Leebens-Mack J."/>
            <person name="Louveau T."/>
            <person name="Stephenson M.J."/>
            <person name="Osbourn A."/>
        </authorList>
    </citation>
    <scope>NUCLEOTIDE SEQUENCE</scope>
    <source>
        <strain evidence="20">S10</strain>
    </source>
</reference>
<evidence type="ECO:0000259" key="18">
    <source>
        <dbReference type="PROSITE" id="PS50013"/>
    </source>
</evidence>
<dbReference type="Pfam" id="PF00385">
    <property type="entry name" value="Chromo"/>
    <property type="match status" value="1"/>
</dbReference>
<dbReference type="Pfam" id="PF13975">
    <property type="entry name" value="gag-asp_proteas"/>
    <property type="match status" value="1"/>
</dbReference>
<organism evidence="20 21">
    <name type="scientific">Quillaja saponaria</name>
    <name type="common">Soap bark tree</name>
    <dbReference type="NCBI Taxonomy" id="32244"/>
    <lineage>
        <taxon>Eukaryota</taxon>
        <taxon>Viridiplantae</taxon>
        <taxon>Streptophyta</taxon>
        <taxon>Embryophyta</taxon>
        <taxon>Tracheophyta</taxon>
        <taxon>Spermatophyta</taxon>
        <taxon>Magnoliopsida</taxon>
        <taxon>eudicotyledons</taxon>
        <taxon>Gunneridae</taxon>
        <taxon>Pentapetalae</taxon>
        <taxon>rosids</taxon>
        <taxon>fabids</taxon>
        <taxon>Fabales</taxon>
        <taxon>Quillajaceae</taxon>
        <taxon>Quillaja</taxon>
    </lineage>
</organism>
<evidence type="ECO:0000256" key="10">
    <source>
        <dbReference type="ARBA" id="ARBA00022908"/>
    </source>
</evidence>
<dbReference type="CDD" id="cd09274">
    <property type="entry name" value="RNase_HI_RT_Ty3"/>
    <property type="match status" value="1"/>
</dbReference>
<evidence type="ECO:0000256" key="5">
    <source>
        <dbReference type="ARBA" id="ARBA00022723"/>
    </source>
</evidence>
<evidence type="ECO:0000256" key="1">
    <source>
        <dbReference type="ARBA" id="ARBA00022670"/>
    </source>
</evidence>
<dbReference type="Gene3D" id="3.30.420.10">
    <property type="entry name" value="Ribonuclease H-like superfamily/Ribonuclease H"/>
    <property type="match status" value="1"/>
</dbReference>
<dbReference type="Gene3D" id="2.40.70.10">
    <property type="entry name" value="Acid Proteases"/>
    <property type="match status" value="1"/>
</dbReference>
<keyword evidence="5" id="KW-0479">Metal-binding</keyword>
<dbReference type="InterPro" id="IPR012337">
    <property type="entry name" value="RNaseH-like_sf"/>
</dbReference>
<dbReference type="InterPro" id="IPR023780">
    <property type="entry name" value="Chromo_domain"/>
</dbReference>
<dbReference type="FunFam" id="3.30.70.270:FF:000003">
    <property type="entry name" value="Transposon Ty3-G Gag-Pol polyprotein"/>
    <property type="match status" value="1"/>
</dbReference>
<dbReference type="SUPFAM" id="SSF54160">
    <property type="entry name" value="Chromo domain-like"/>
    <property type="match status" value="1"/>
</dbReference>
<evidence type="ECO:0000256" key="11">
    <source>
        <dbReference type="ARBA" id="ARBA00022918"/>
    </source>
</evidence>
<keyword evidence="11" id="KW-0695">RNA-directed DNA polymerase</keyword>
<dbReference type="InterPro" id="IPR041588">
    <property type="entry name" value="Integrase_H2C2"/>
</dbReference>
<feature type="domain" description="Chromo" evidence="18">
    <location>
        <begin position="1246"/>
        <end position="1296"/>
    </location>
</feature>
<gene>
    <name evidence="20" type="ORF">O6P43_020719</name>
</gene>
<keyword evidence="12" id="KW-0239">DNA-directed DNA polymerase</keyword>
<accession>A0AAD7LLA1</accession>
<evidence type="ECO:0000313" key="20">
    <source>
        <dbReference type="EMBL" id="KAJ7960249.1"/>
    </source>
</evidence>
<dbReference type="Pfam" id="PF17919">
    <property type="entry name" value="RT_RNaseH_2"/>
    <property type="match status" value="1"/>
</dbReference>
<keyword evidence="3" id="KW-0548">Nucleotidyltransferase</keyword>
<evidence type="ECO:0000256" key="2">
    <source>
        <dbReference type="ARBA" id="ARBA00022679"/>
    </source>
</evidence>
<dbReference type="GO" id="GO:0015074">
    <property type="term" value="P:DNA integration"/>
    <property type="evidence" value="ECO:0007669"/>
    <property type="project" value="UniProtKB-KW"/>
</dbReference>
<dbReference type="InterPro" id="IPR036397">
    <property type="entry name" value="RNaseH_sf"/>
</dbReference>
<evidence type="ECO:0000256" key="6">
    <source>
        <dbReference type="ARBA" id="ARBA00022750"/>
    </source>
</evidence>
<dbReference type="InterPro" id="IPR050951">
    <property type="entry name" value="Retrovirus_Pol_polyprotein"/>
</dbReference>
<dbReference type="Pfam" id="PF17921">
    <property type="entry name" value="Integrase_H2C2"/>
    <property type="match status" value="1"/>
</dbReference>
<keyword evidence="15" id="KW-0511">Multifunctional enzyme</keyword>
<dbReference type="InterPro" id="IPR043128">
    <property type="entry name" value="Rev_trsase/Diguanyl_cyclase"/>
</dbReference>
<keyword evidence="7" id="KW-0255">Endonuclease</keyword>
<dbReference type="FunFam" id="3.10.20.370:FF:000001">
    <property type="entry name" value="Retrovirus-related Pol polyprotein from transposon 17.6-like protein"/>
    <property type="match status" value="1"/>
</dbReference>
<dbReference type="GO" id="GO:0006508">
    <property type="term" value="P:proteolysis"/>
    <property type="evidence" value="ECO:0007669"/>
    <property type="project" value="UniProtKB-KW"/>
</dbReference>
<dbReference type="InterPro" id="IPR001584">
    <property type="entry name" value="Integrase_cat-core"/>
</dbReference>
<dbReference type="PROSITE" id="PS50013">
    <property type="entry name" value="CHROMO_2"/>
    <property type="match status" value="1"/>
</dbReference>
<protein>
    <submittedName>
        <fullName evidence="20">Ty3/gypsy retrotransposon protein</fullName>
    </submittedName>
</protein>
<dbReference type="InterPro" id="IPR056924">
    <property type="entry name" value="SH3_Tf2-1"/>
</dbReference>
<dbReference type="FunFam" id="3.30.420.10:FF:000219">
    <property type="entry name" value="Putative retroelement"/>
    <property type="match status" value="1"/>
</dbReference>
<feature type="domain" description="Integrase catalytic" evidence="19">
    <location>
        <begin position="939"/>
        <end position="1103"/>
    </location>
</feature>
<keyword evidence="1" id="KW-0645">Protease</keyword>
<dbReference type="EMBL" id="JARAOO010000008">
    <property type="protein sequence ID" value="KAJ7960249.1"/>
    <property type="molecule type" value="Genomic_DNA"/>
</dbReference>
<dbReference type="Pfam" id="PF00078">
    <property type="entry name" value="RVT_1"/>
    <property type="match status" value="1"/>
</dbReference>
<dbReference type="Gene3D" id="2.40.50.40">
    <property type="match status" value="1"/>
</dbReference>
<keyword evidence="2" id="KW-0808">Transferase</keyword>
<feature type="coiled-coil region" evidence="16">
    <location>
        <begin position="10"/>
        <end position="41"/>
    </location>
</feature>
<evidence type="ECO:0000256" key="3">
    <source>
        <dbReference type="ARBA" id="ARBA00022695"/>
    </source>
</evidence>
<evidence type="ECO:0000256" key="14">
    <source>
        <dbReference type="ARBA" id="ARBA00023172"/>
    </source>
</evidence>